<protein>
    <submittedName>
        <fullName evidence="7">Rod shape-determining protein RodA</fullName>
    </submittedName>
</protein>
<evidence type="ECO:0000256" key="2">
    <source>
        <dbReference type="ARBA" id="ARBA00022692"/>
    </source>
</evidence>
<evidence type="ECO:0000313" key="7">
    <source>
        <dbReference type="EMBL" id="QNM09573.1"/>
    </source>
</evidence>
<dbReference type="GO" id="GO:0005886">
    <property type="term" value="C:plasma membrane"/>
    <property type="evidence" value="ECO:0007669"/>
    <property type="project" value="TreeGrafter"/>
</dbReference>
<feature type="transmembrane region" description="Helical" evidence="6">
    <location>
        <begin position="104"/>
        <end position="122"/>
    </location>
</feature>
<accession>A0A7G9GFJ1</accession>
<feature type="transmembrane region" description="Helical" evidence="6">
    <location>
        <begin position="157"/>
        <end position="174"/>
    </location>
</feature>
<evidence type="ECO:0000256" key="5">
    <source>
        <dbReference type="ARBA" id="ARBA00023136"/>
    </source>
</evidence>
<feature type="transmembrane region" description="Helical" evidence="6">
    <location>
        <begin position="181"/>
        <end position="198"/>
    </location>
</feature>
<keyword evidence="8" id="KW-1185">Reference proteome</keyword>
<comment type="subcellular location">
    <subcellularLocation>
        <location evidence="1">Membrane</location>
        <topology evidence="1">Multi-pass membrane protein</topology>
    </subcellularLocation>
</comment>
<dbReference type="AlphaFoldDB" id="A0A7G9GFJ1"/>
<dbReference type="InterPro" id="IPR001182">
    <property type="entry name" value="FtsW/RodA"/>
</dbReference>
<dbReference type="PANTHER" id="PTHR30474">
    <property type="entry name" value="CELL CYCLE PROTEIN"/>
    <property type="match status" value="1"/>
</dbReference>
<feature type="transmembrane region" description="Helical" evidence="6">
    <location>
        <begin position="278"/>
        <end position="298"/>
    </location>
</feature>
<evidence type="ECO:0000256" key="1">
    <source>
        <dbReference type="ARBA" id="ARBA00004141"/>
    </source>
</evidence>
<evidence type="ECO:0000256" key="3">
    <source>
        <dbReference type="ARBA" id="ARBA00022960"/>
    </source>
</evidence>
<keyword evidence="3" id="KW-0133">Cell shape</keyword>
<gene>
    <name evidence="7" type="ORF">H9Q79_04595</name>
</gene>
<keyword evidence="5 6" id="KW-0472">Membrane</keyword>
<dbReference type="GO" id="GO:0051301">
    <property type="term" value="P:cell division"/>
    <property type="evidence" value="ECO:0007669"/>
    <property type="project" value="InterPro"/>
</dbReference>
<proteinExistence type="predicted"/>
<evidence type="ECO:0000256" key="6">
    <source>
        <dbReference type="SAM" id="Phobius"/>
    </source>
</evidence>
<dbReference type="Pfam" id="PF01098">
    <property type="entry name" value="FTSW_RODA_SPOVE"/>
    <property type="match status" value="1"/>
</dbReference>
<dbReference type="PANTHER" id="PTHR30474:SF1">
    <property type="entry name" value="PEPTIDOGLYCAN GLYCOSYLTRANSFERASE MRDB"/>
    <property type="match status" value="1"/>
</dbReference>
<reference evidence="7 8" key="1">
    <citation type="submission" date="2020-08" db="EMBL/GenBank/DDBJ databases">
        <authorList>
            <person name="Liu C."/>
            <person name="Sun Q."/>
        </authorList>
    </citation>
    <scope>NUCLEOTIDE SEQUENCE [LARGE SCALE GENOMIC DNA]</scope>
    <source>
        <strain evidence="7 8">NSJ-29</strain>
    </source>
</reference>
<evidence type="ECO:0000313" key="8">
    <source>
        <dbReference type="Proteomes" id="UP000515860"/>
    </source>
</evidence>
<dbReference type="Proteomes" id="UP000515860">
    <property type="component" value="Chromosome"/>
</dbReference>
<feature type="transmembrane region" description="Helical" evidence="6">
    <location>
        <begin position="12"/>
        <end position="29"/>
    </location>
</feature>
<dbReference type="EMBL" id="CP060635">
    <property type="protein sequence ID" value="QNM09573.1"/>
    <property type="molecule type" value="Genomic_DNA"/>
</dbReference>
<dbReference type="GO" id="GO:0032153">
    <property type="term" value="C:cell division site"/>
    <property type="evidence" value="ECO:0007669"/>
    <property type="project" value="TreeGrafter"/>
</dbReference>
<evidence type="ECO:0000256" key="4">
    <source>
        <dbReference type="ARBA" id="ARBA00022989"/>
    </source>
</evidence>
<feature type="transmembrane region" description="Helical" evidence="6">
    <location>
        <begin position="310"/>
        <end position="335"/>
    </location>
</feature>
<dbReference type="RefSeq" id="WP_118644544.1">
    <property type="nucleotide sequence ID" value="NZ_CP060635.1"/>
</dbReference>
<sequence>MLKQYKLKDYNFRLILLLVAISIFGILLVGSADPALQKRQMVGVIGGLILMFIVSLMDYSWILNFYWLIYILNLGLLLLVLVTGDTKKGASRWIQIGGDNGFQFQPTEVAKIMLILFFAMFLMKHEEDLNTLKTIVKAVILLAIPLALVIRQPDLKNTITIGIIFCILMYVAGLSYKIIGGILLVVIPLILIAFFLITQTDLEIIDSYQKERIMTFLDPENEEYSESAIQQNNSITAIGSGQLTGKGLNNNKVSSSNKGNFVAEIQNDFIFAVAGEELGFVGCFAILLLLFFIVYECIRMGRRAKDSAGHTICCGVASLVAVQSFINICVATGLLPNTGTPLPFVSYGLTSLFSLFIGMGLVLNVGLQNRNYYGGEKAYEHRIHRA</sequence>
<feature type="transmembrane region" description="Helical" evidence="6">
    <location>
        <begin position="41"/>
        <end position="59"/>
    </location>
</feature>
<dbReference type="GO" id="GO:0015648">
    <property type="term" value="F:lipid-linked peptidoglycan transporter activity"/>
    <property type="evidence" value="ECO:0007669"/>
    <property type="project" value="TreeGrafter"/>
</dbReference>
<feature type="transmembrane region" description="Helical" evidence="6">
    <location>
        <begin position="134"/>
        <end position="151"/>
    </location>
</feature>
<organism evidence="7 8">
    <name type="scientific">Wansuia hejianensis</name>
    <dbReference type="NCBI Taxonomy" id="2763667"/>
    <lineage>
        <taxon>Bacteria</taxon>
        <taxon>Bacillati</taxon>
        <taxon>Bacillota</taxon>
        <taxon>Clostridia</taxon>
        <taxon>Lachnospirales</taxon>
        <taxon>Lachnospiraceae</taxon>
        <taxon>Wansuia</taxon>
    </lineage>
</organism>
<dbReference type="KEGG" id="whj:H9Q79_04595"/>
<keyword evidence="4 6" id="KW-1133">Transmembrane helix</keyword>
<dbReference type="GO" id="GO:0008360">
    <property type="term" value="P:regulation of cell shape"/>
    <property type="evidence" value="ECO:0007669"/>
    <property type="project" value="UniProtKB-KW"/>
</dbReference>
<keyword evidence="2 6" id="KW-0812">Transmembrane</keyword>
<feature type="transmembrane region" description="Helical" evidence="6">
    <location>
        <begin position="66"/>
        <end position="84"/>
    </location>
</feature>
<name>A0A7G9GFJ1_9FIRM</name>
<feature type="transmembrane region" description="Helical" evidence="6">
    <location>
        <begin position="347"/>
        <end position="367"/>
    </location>
</feature>